<protein>
    <submittedName>
        <fullName evidence="2">DUF2911 domain-containing protein</fullName>
    </submittedName>
</protein>
<dbReference type="RefSeq" id="WP_095167391.1">
    <property type="nucleotide sequence ID" value="NZ_JASHIF010000007.1"/>
</dbReference>
<evidence type="ECO:0000256" key="1">
    <source>
        <dbReference type="SAM" id="SignalP"/>
    </source>
</evidence>
<feature type="signal peptide" evidence="1">
    <location>
        <begin position="1"/>
        <end position="19"/>
    </location>
</feature>
<accession>A0ABT6Y6Q0</accession>
<dbReference type="InterPro" id="IPR021314">
    <property type="entry name" value="DUF2911"/>
</dbReference>
<keyword evidence="3" id="KW-1185">Reference proteome</keyword>
<reference evidence="2 3" key="1">
    <citation type="submission" date="2023-05" db="EMBL/GenBank/DDBJ databases">
        <title>Novel species of genus Flectobacillus isolated from stream in China.</title>
        <authorList>
            <person name="Lu H."/>
        </authorList>
    </citation>
    <scope>NUCLEOTIDE SEQUENCE [LARGE SCALE GENOMIC DNA]</scope>
    <source>
        <strain evidence="2 3">KCTC 42575</strain>
    </source>
</reference>
<comment type="caution">
    <text evidence="2">The sequence shown here is derived from an EMBL/GenBank/DDBJ whole genome shotgun (WGS) entry which is preliminary data.</text>
</comment>
<dbReference type="Proteomes" id="UP001236507">
    <property type="component" value="Unassembled WGS sequence"/>
</dbReference>
<proteinExistence type="predicted"/>
<dbReference type="Pfam" id="PF11138">
    <property type="entry name" value="DUF2911"/>
    <property type="match status" value="1"/>
</dbReference>
<keyword evidence="1" id="KW-0732">Signal</keyword>
<feature type="chain" id="PRO_5046193846" evidence="1">
    <location>
        <begin position="20"/>
        <end position="172"/>
    </location>
</feature>
<sequence length="172" mass="18525">MKKLLFLSLLTLIAFVGKAQHGAGDKAKRPSPPATATATVNGATIKIDYSQPSVKGRNVWAGDLAPYGKVWRTGANEATVFEVSKDVTVEGKALKAGKYALFSIPGEKEWVIIFNKKSNQWGAYDYKESDDALRVTVPAKAGAMTEKFTITAENSGKVTLAWDKAAVAFNVK</sequence>
<name>A0ABT6Y6Q0_9BACT</name>
<organism evidence="2 3">
    <name type="scientific">Flectobacillus roseus</name>
    <dbReference type="NCBI Taxonomy" id="502259"/>
    <lineage>
        <taxon>Bacteria</taxon>
        <taxon>Pseudomonadati</taxon>
        <taxon>Bacteroidota</taxon>
        <taxon>Cytophagia</taxon>
        <taxon>Cytophagales</taxon>
        <taxon>Flectobacillaceae</taxon>
        <taxon>Flectobacillus</taxon>
    </lineage>
</organism>
<evidence type="ECO:0000313" key="2">
    <source>
        <dbReference type="EMBL" id="MDI9859250.1"/>
    </source>
</evidence>
<gene>
    <name evidence="2" type="ORF">QM524_08525</name>
</gene>
<dbReference type="EMBL" id="JASHIF010000007">
    <property type="protein sequence ID" value="MDI9859250.1"/>
    <property type="molecule type" value="Genomic_DNA"/>
</dbReference>
<evidence type="ECO:0000313" key="3">
    <source>
        <dbReference type="Proteomes" id="UP001236507"/>
    </source>
</evidence>